<dbReference type="InterPro" id="IPR020904">
    <property type="entry name" value="Sc_DH/Rdtase_CS"/>
</dbReference>
<dbReference type="GO" id="GO:0016491">
    <property type="term" value="F:oxidoreductase activity"/>
    <property type="evidence" value="ECO:0007669"/>
    <property type="project" value="UniProtKB-KW"/>
</dbReference>
<keyword evidence="3" id="KW-0560">Oxidoreductase</keyword>
<accession>A0A8H6RJC0</accession>
<reference evidence="4" key="1">
    <citation type="submission" date="2020-04" db="EMBL/GenBank/DDBJ databases">
        <title>Draft genome resource of the tomato pathogen Pseudocercospora fuligena.</title>
        <authorList>
            <person name="Zaccaron A."/>
        </authorList>
    </citation>
    <scope>NUCLEOTIDE SEQUENCE</scope>
    <source>
        <strain evidence="4">PF001</strain>
    </source>
</reference>
<name>A0A8H6RJC0_9PEZI</name>
<comment type="caution">
    <text evidence="4">The sequence shown here is derived from an EMBL/GenBank/DDBJ whole genome shotgun (WGS) entry which is preliminary data.</text>
</comment>
<dbReference type="InterPro" id="IPR002347">
    <property type="entry name" value="SDR_fam"/>
</dbReference>
<evidence type="ECO:0000256" key="1">
    <source>
        <dbReference type="ARBA" id="ARBA00006484"/>
    </source>
</evidence>
<dbReference type="OrthoDB" id="37659at2759"/>
<evidence type="ECO:0000313" key="5">
    <source>
        <dbReference type="Proteomes" id="UP000660729"/>
    </source>
</evidence>
<dbReference type="Pfam" id="PF00106">
    <property type="entry name" value="adh_short"/>
    <property type="match status" value="1"/>
</dbReference>
<proteinExistence type="inferred from homology"/>
<protein>
    <submittedName>
        <fullName evidence="4">Putative oxidoreductase DltE</fullName>
    </submittedName>
</protein>
<keyword evidence="2" id="KW-0521">NADP</keyword>
<dbReference type="Proteomes" id="UP000660729">
    <property type="component" value="Unassembled WGS sequence"/>
</dbReference>
<dbReference type="InterPro" id="IPR036291">
    <property type="entry name" value="NAD(P)-bd_dom_sf"/>
</dbReference>
<comment type="similarity">
    <text evidence="1">Belongs to the short-chain dehydrogenases/reductases (SDR) family.</text>
</comment>
<dbReference type="EMBL" id="JABCIY010000153">
    <property type="protein sequence ID" value="KAF7191918.1"/>
    <property type="molecule type" value="Genomic_DNA"/>
</dbReference>
<dbReference type="PANTHER" id="PTHR43669">
    <property type="entry name" value="5-KETO-D-GLUCONATE 5-REDUCTASE"/>
    <property type="match status" value="1"/>
</dbReference>
<dbReference type="PROSITE" id="PS00061">
    <property type="entry name" value="ADH_SHORT"/>
    <property type="match status" value="1"/>
</dbReference>
<dbReference type="Gene3D" id="3.40.50.720">
    <property type="entry name" value="NAD(P)-binding Rossmann-like Domain"/>
    <property type="match status" value="1"/>
</dbReference>
<gene>
    <name evidence="4" type="ORF">HII31_06728</name>
</gene>
<evidence type="ECO:0000256" key="2">
    <source>
        <dbReference type="ARBA" id="ARBA00022857"/>
    </source>
</evidence>
<dbReference type="AlphaFoldDB" id="A0A8H6RJC0"/>
<evidence type="ECO:0000313" key="4">
    <source>
        <dbReference type="EMBL" id="KAF7191918.1"/>
    </source>
</evidence>
<keyword evidence="5" id="KW-1185">Reference proteome</keyword>
<organism evidence="4 5">
    <name type="scientific">Pseudocercospora fuligena</name>
    <dbReference type="NCBI Taxonomy" id="685502"/>
    <lineage>
        <taxon>Eukaryota</taxon>
        <taxon>Fungi</taxon>
        <taxon>Dikarya</taxon>
        <taxon>Ascomycota</taxon>
        <taxon>Pezizomycotina</taxon>
        <taxon>Dothideomycetes</taxon>
        <taxon>Dothideomycetidae</taxon>
        <taxon>Mycosphaerellales</taxon>
        <taxon>Mycosphaerellaceae</taxon>
        <taxon>Pseudocercospora</taxon>
    </lineage>
</organism>
<dbReference type="PRINTS" id="PR00081">
    <property type="entry name" value="GDHRDH"/>
</dbReference>
<sequence length="261" mass="28520">MSSQFSIMKTILIIGGTSGIGESFARRFHAQGKTVIITGRRTERLEKLKSELGKGLETYAMDNNDLSALPKHIETLFKQYPNLDTVWVNSGIQYTSSIKDIDTSSEERIEQEVMTNVTSPMIIARHVVPKLLAQDFPTTFMMSGSGLGFVPMGIFPVYCATKAAVHSYMVGIRQTLQGSNVNVIEIVPPAVGTELDAPHKELTKKFPAPLTLDEFGNEVFGKLENGKVGEMKEVAAGTANPRVETWRGSIGKVLEERGIGG</sequence>
<dbReference type="PANTHER" id="PTHR43669:SF3">
    <property type="entry name" value="ALCOHOL DEHYDROGENASE, PUTATIVE (AFU_ORTHOLOGUE AFUA_3G03445)-RELATED"/>
    <property type="match status" value="1"/>
</dbReference>
<evidence type="ECO:0000256" key="3">
    <source>
        <dbReference type="ARBA" id="ARBA00023002"/>
    </source>
</evidence>
<dbReference type="SUPFAM" id="SSF51735">
    <property type="entry name" value="NAD(P)-binding Rossmann-fold domains"/>
    <property type="match status" value="1"/>
</dbReference>